<dbReference type="GO" id="GO:0008474">
    <property type="term" value="F:palmitoyl-(protein) hydrolase activity"/>
    <property type="evidence" value="ECO:0007669"/>
    <property type="project" value="TreeGrafter"/>
</dbReference>
<organism evidence="2 3">
    <name type="scientific">Gloeocapsopsis dulcis AAB1 = 1H9</name>
    <dbReference type="NCBI Taxonomy" id="1433147"/>
    <lineage>
        <taxon>Bacteria</taxon>
        <taxon>Bacillati</taxon>
        <taxon>Cyanobacteriota</taxon>
        <taxon>Cyanophyceae</taxon>
        <taxon>Oscillatoriophycideae</taxon>
        <taxon>Chroococcales</taxon>
        <taxon>Chroococcaceae</taxon>
        <taxon>Gloeocapsopsis</taxon>
        <taxon>Gloeocapsopsis dulcis</taxon>
    </lineage>
</organism>
<evidence type="ECO:0000313" key="2">
    <source>
        <dbReference type="EMBL" id="MUL36396.1"/>
    </source>
</evidence>
<dbReference type="PANTHER" id="PTHR16138">
    <property type="entry name" value="MYCOPHENOLIC ACID ACYL-GLUCURONIDE ESTERASE, MITOCHONDRIAL"/>
    <property type="match status" value="1"/>
</dbReference>
<dbReference type="Pfam" id="PF05728">
    <property type="entry name" value="UPF0227"/>
    <property type="match status" value="1"/>
</dbReference>
<dbReference type="InterPro" id="IPR052382">
    <property type="entry name" value="ABHD10_acyl-thioesterase"/>
</dbReference>
<sequence>MQFIYLHGFASSPQSAKAIYLRDRFAAVHHTLQIPDLNQGDFTQLTLTRQLQQISAQLPADEPVTLIGSSFGGLTAAWLAEQHPQVQQLVLLAPAFAFLSHWLPQLGTEKIQQWQQQRYLMVYHYGEKRSLPLSYEFARDVPQYNDDHLLRPVPTLIIHGIHDEVIPIQVSRDFAKKRSWVQLIEVDSDHALSNVMPETWQAIQTFCQLQ</sequence>
<dbReference type="Proteomes" id="UP000441797">
    <property type="component" value="Unassembled WGS sequence"/>
</dbReference>
<reference evidence="2 3" key="1">
    <citation type="journal article" date="2019" name="Front. Microbiol.">
        <title>Genomic Features for Desiccation Tolerance and Sugar Biosynthesis in the Extremophile Gloeocapsopsis sp. UTEX B3054.</title>
        <authorList>
            <person name="Urrejola C."/>
            <person name="Alcorta J."/>
            <person name="Salas L."/>
            <person name="Vasquez M."/>
            <person name="Polz M.F."/>
            <person name="Vicuna R."/>
            <person name="Diez B."/>
        </authorList>
    </citation>
    <scope>NUCLEOTIDE SEQUENCE [LARGE SCALE GENOMIC DNA]</scope>
    <source>
        <strain evidence="2 3">1H9</strain>
    </source>
</reference>
<protein>
    <submittedName>
        <fullName evidence="2">Esterase</fullName>
    </submittedName>
</protein>
<dbReference type="SUPFAM" id="SSF53474">
    <property type="entry name" value="alpha/beta-Hydrolases"/>
    <property type="match status" value="1"/>
</dbReference>
<proteinExistence type="predicted"/>
<dbReference type="AlphaFoldDB" id="A0A6N8FWS3"/>
<gene>
    <name evidence="2" type="ORF">BWI75_08550</name>
</gene>
<keyword evidence="1" id="KW-0378">Hydrolase</keyword>
<name>A0A6N8FWS3_9CHRO</name>
<dbReference type="EMBL" id="NAPY01000010">
    <property type="protein sequence ID" value="MUL36396.1"/>
    <property type="molecule type" value="Genomic_DNA"/>
</dbReference>
<evidence type="ECO:0000256" key="1">
    <source>
        <dbReference type="ARBA" id="ARBA00022801"/>
    </source>
</evidence>
<accession>A0A6N8FWS3</accession>
<comment type="caution">
    <text evidence="2">The sequence shown here is derived from an EMBL/GenBank/DDBJ whole genome shotgun (WGS) entry which is preliminary data.</text>
</comment>
<dbReference type="GO" id="GO:0004553">
    <property type="term" value="F:hydrolase activity, hydrolyzing O-glycosyl compounds"/>
    <property type="evidence" value="ECO:0007669"/>
    <property type="project" value="TreeGrafter"/>
</dbReference>
<dbReference type="Gene3D" id="3.40.50.1820">
    <property type="entry name" value="alpha/beta hydrolase"/>
    <property type="match status" value="1"/>
</dbReference>
<keyword evidence="3" id="KW-1185">Reference proteome</keyword>
<dbReference type="InterPro" id="IPR008886">
    <property type="entry name" value="UPF0227/Esterase_YqiA"/>
</dbReference>
<dbReference type="InterPro" id="IPR029058">
    <property type="entry name" value="AB_hydrolase_fold"/>
</dbReference>
<dbReference type="OrthoDB" id="9814831at2"/>
<evidence type="ECO:0000313" key="3">
    <source>
        <dbReference type="Proteomes" id="UP000441797"/>
    </source>
</evidence>
<dbReference type="PANTHER" id="PTHR16138:SF7">
    <property type="entry name" value="PALMITOYL-PROTEIN THIOESTERASE ABHD10, MITOCHONDRIAL"/>
    <property type="match status" value="1"/>
</dbReference>